<reference evidence="1 2" key="1">
    <citation type="journal article" date="2019" name="Nat. Med.">
        <title>A library of human gut bacterial isolates paired with longitudinal multiomics data enables mechanistic microbiome research.</title>
        <authorList>
            <person name="Poyet M."/>
            <person name="Groussin M."/>
            <person name="Gibbons S.M."/>
            <person name="Avila-Pacheco J."/>
            <person name="Jiang X."/>
            <person name="Kearney S.M."/>
            <person name="Perrotta A.R."/>
            <person name="Berdy B."/>
            <person name="Zhao S."/>
            <person name="Lieberman T.D."/>
            <person name="Swanson P.K."/>
            <person name="Smith M."/>
            <person name="Roesemann S."/>
            <person name="Alexander J.E."/>
            <person name="Rich S.A."/>
            <person name="Livny J."/>
            <person name="Vlamakis H."/>
            <person name="Clish C."/>
            <person name="Bullock K."/>
            <person name="Deik A."/>
            <person name="Scott J."/>
            <person name="Pierce K.A."/>
            <person name="Xavier R.J."/>
            <person name="Alm E.J."/>
        </authorList>
    </citation>
    <scope>NUCLEOTIDE SEQUENCE [LARGE SCALE GENOMIC DNA]</scope>
    <source>
        <strain evidence="1 2">BIOML-A2</strain>
    </source>
</reference>
<proteinExistence type="predicted"/>
<organism evidence="1 2">
    <name type="scientific">Alistipes shahii</name>
    <dbReference type="NCBI Taxonomy" id="328814"/>
    <lineage>
        <taxon>Bacteria</taxon>
        <taxon>Pseudomonadati</taxon>
        <taxon>Bacteroidota</taxon>
        <taxon>Bacteroidia</taxon>
        <taxon>Bacteroidales</taxon>
        <taxon>Rikenellaceae</taxon>
        <taxon>Alistipes</taxon>
    </lineage>
</organism>
<dbReference type="Proteomes" id="UP000323567">
    <property type="component" value="Unassembled WGS sequence"/>
</dbReference>
<dbReference type="AlphaFoldDB" id="A0A5B3FWA3"/>
<dbReference type="EMBL" id="VVXK01000035">
    <property type="protein sequence ID" value="KAA2365506.1"/>
    <property type="molecule type" value="Genomic_DNA"/>
</dbReference>
<name>A0A5B3FWA3_9BACT</name>
<protein>
    <submittedName>
        <fullName evidence="1">Uncharacterized protein</fullName>
    </submittedName>
</protein>
<dbReference type="RefSeq" id="WP_149887909.1">
    <property type="nucleotide sequence ID" value="NZ_DBFBNC010000040.1"/>
</dbReference>
<gene>
    <name evidence="1" type="ORF">F2Y13_15025</name>
</gene>
<sequence length="99" mass="11975">MNNLCFNRFTLRTDDAKTLRKILRWLALNYRLYEYLPSDAEVRGRFISRKPFPAEAFRRQIGKLRNDRTLFLRIVSADLYTLYVEGNVYLRGAWHRIFL</sequence>
<evidence type="ECO:0000313" key="1">
    <source>
        <dbReference type="EMBL" id="KAA2365506.1"/>
    </source>
</evidence>
<comment type="caution">
    <text evidence="1">The sequence shown here is derived from an EMBL/GenBank/DDBJ whole genome shotgun (WGS) entry which is preliminary data.</text>
</comment>
<evidence type="ECO:0000313" key="2">
    <source>
        <dbReference type="Proteomes" id="UP000323567"/>
    </source>
</evidence>
<accession>A0A5B3FWA3</accession>